<dbReference type="GO" id="GO:0005634">
    <property type="term" value="C:nucleus"/>
    <property type="evidence" value="ECO:0007669"/>
    <property type="project" value="TreeGrafter"/>
</dbReference>
<proteinExistence type="predicted"/>
<dbReference type="EMBL" id="JAPXFL010000002">
    <property type="protein sequence ID" value="KAK9510364.1"/>
    <property type="molecule type" value="Genomic_DNA"/>
</dbReference>
<protein>
    <recommendedName>
        <fullName evidence="4">Neugrin</fullName>
    </recommendedName>
</protein>
<keyword evidence="1" id="KW-0175">Coiled coil</keyword>
<dbReference type="PANTHER" id="PTHR13475:SF3">
    <property type="entry name" value="NEUGRIN"/>
    <property type="match status" value="1"/>
</dbReference>
<name>A0AAW1DHA3_9HEMI</name>
<organism evidence="2 3">
    <name type="scientific">Rhynocoris fuscipes</name>
    <dbReference type="NCBI Taxonomy" id="488301"/>
    <lineage>
        <taxon>Eukaryota</taxon>
        <taxon>Metazoa</taxon>
        <taxon>Ecdysozoa</taxon>
        <taxon>Arthropoda</taxon>
        <taxon>Hexapoda</taxon>
        <taxon>Insecta</taxon>
        <taxon>Pterygota</taxon>
        <taxon>Neoptera</taxon>
        <taxon>Paraneoptera</taxon>
        <taxon>Hemiptera</taxon>
        <taxon>Heteroptera</taxon>
        <taxon>Panheteroptera</taxon>
        <taxon>Cimicomorpha</taxon>
        <taxon>Reduviidae</taxon>
        <taxon>Harpactorinae</taxon>
        <taxon>Harpactorini</taxon>
        <taxon>Rhynocoris</taxon>
    </lineage>
</organism>
<evidence type="ECO:0000313" key="3">
    <source>
        <dbReference type="Proteomes" id="UP001461498"/>
    </source>
</evidence>
<evidence type="ECO:0000256" key="1">
    <source>
        <dbReference type="SAM" id="Coils"/>
    </source>
</evidence>
<gene>
    <name evidence="2" type="ORF">O3M35_005165</name>
</gene>
<dbReference type="AlphaFoldDB" id="A0AAW1DHA3"/>
<evidence type="ECO:0000313" key="2">
    <source>
        <dbReference type="EMBL" id="KAK9510364.1"/>
    </source>
</evidence>
<sequence length="360" mass="42588">MGSLKKYIYVLTTEIFSRNYSKLSRAKKFNPGLDKRLQIFKEEHPDLRSRKIDENSLENLEQDINNSESLQQVHERNINRIKKKILLKQIERKYFSAQKLPNMLFWSEKEQIRYLYQTDPDLWTPEKLSECFPTTPDIVKKLIKSNWKPMNNNRIKLHDETVSANWKAFKMGQLNFPDIFARHLKSFTSRDVFISKPEENLPEVRMNHSGEFANIIKNYDIKTISSDDKQSNFSESENNKYSSLKEKQFNYRSRNKKSVTLNVLNKDLNLKECDKDDSILFNEKSQMEKTELGVLNEHTLGKSLETDIKEIEIETLNNSPANGDEINMKIKIPKEKWKKGNLYKVNNCFYTDDGEFLYRV</sequence>
<dbReference type="Pfam" id="PF06413">
    <property type="entry name" value="Neugrin"/>
    <property type="match status" value="1"/>
</dbReference>
<reference evidence="2 3" key="1">
    <citation type="submission" date="2022-12" db="EMBL/GenBank/DDBJ databases">
        <title>Chromosome-level genome assembly of true bugs.</title>
        <authorList>
            <person name="Ma L."/>
            <person name="Li H."/>
        </authorList>
    </citation>
    <scope>NUCLEOTIDE SEQUENCE [LARGE SCALE GENOMIC DNA]</scope>
    <source>
        <strain evidence="2">Lab_2022b</strain>
    </source>
</reference>
<feature type="coiled-coil region" evidence="1">
    <location>
        <begin position="50"/>
        <end position="77"/>
    </location>
</feature>
<dbReference type="InterPro" id="IPR010487">
    <property type="entry name" value="NGRN/Rrg9"/>
</dbReference>
<keyword evidence="3" id="KW-1185">Reference proteome</keyword>
<evidence type="ECO:0008006" key="4">
    <source>
        <dbReference type="Google" id="ProtNLM"/>
    </source>
</evidence>
<dbReference type="Proteomes" id="UP001461498">
    <property type="component" value="Unassembled WGS sequence"/>
</dbReference>
<accession>A0AAW1DHA3</accession>
<dbReference type="PANTHER" id="PTHR13475">
    <property type="entry name" value="NEUGRIN"/>
    <property type="match status" value="1"/>
</dbReference>
<comment type="caution">
    <text evidence="2">The sequence shown here is derived from an EMBL/GenBank/DDBJ whole genome shotgun (WGS) entry which is preliminary data.</text>
</comment>